<proteinExistence type="predicted"/>
<sequence>MDENEYLSDDDFELIQDTSKLDLDNMCDLTEEEIQLQEETMRYVISRAQSKSSIFSSTSSIESLCTGSGSCKSKKEKDRKINKKLSFNDLNVIMDKKLEEMKPKKFVSVRSLERKQLSEPKIKVEPKIVTRQFNPRKVPYFYSDEYNKQKKFANESLDINDSQLFPSL</sequence>
<name>A0A6C0DA12_9ZZZZ</name>
<protein>
    <submittedName>
        <fullName evidence="1">Uncharacterized protein</fullName>
    </submittedName>
</protein>
<accession>A0A6C0DA12</accession>
<dbReference type="EMBL" id="MN739564">
    <property type="protein sequence ID" value="QHT13243.1"/>
    <property type="molecule type" value="Genomic_DNA"/>
</dbReference>
<evidence type="ECO:0000313" key="1">
    <source>
        <dbReference type="EMBL" id="QHT13243.1"/>
    </source>
</evidence>
<reference evidence="1" key="1">
    <citation type="journal article" date="2020" name="Nature">
        <title>Giant virus diversity and host interactions through global metagenomics.</title>
        <authorList>
            <person name="Schulz F."/>
            <person name="Roux S."/>
            <person name="Paez-Espino D."/>
            <person name="Jungbluth S."/>
            <person name="Walsh D.A."/>
            <person name="Denef V.J."/>
            <person name="McMahon K.D."/>
            <person name="Konstantinidis K.T."/>
            <person name="Eloe-Fadrosh E.A."/>
            <person name="Kyrpides N.C."/>
            <person name="Woyke T."/>
        </authorList>
    </citation>
    <scope>NUCLEOTIDE SEQUENCE</scope>
    <source>
        <strain evidence="1">GVMAG-M-3300023174-131</strain>
    </source>
</reference>
<dbReference type="AlphaFoldDB" id="A0A6C0DA12"/>
<organism evidence="1">
    <name type="scientific">viral metagenome</name>
    <dbReference type="NCBI Taxonomy" id="1070528"/>
    <lineage>
        <taxon>unclassified sequences</taxon>
        <taxon>metagenomes</taxon>
        <taxon>organismal metagenomes</taxon>
    </lineage>
</organism>